<accession>A0A951QME0</accession>
<dbReference type="EMBL" id="JAHHGZ010000008">
    <property type="protein sequence ID" value="MBW4667612.1"/>
    <property type="molecule type" value="Genomic_DNA"/>
</dbReference>
<reference evidence="1" key="1">
    <citation type="submission" date="2021-05" db="EMBL/GenBank/DDBJ databases">
        <authorList>
            <person name="Pietrasiak N."/>
            <person name="Ward R."/>
            <person name="Stajich J.E."/>
            <person name="Kurbessoian T."/>
        </authorList>
    </citation>
    <scope>NUCLEOTIDE SEQUENCE</scope>
    <source>
        <strain evidence="1">GSE-NOS-MK-12-04C</strain>
    </source>
</reference>
<sequence length="51" mass="5801">MVLISNPPQTRLSPDGVLDHQVCVVFHLWVEEGRRKKCIYGDWSPASKSGY</sequence>
<comment type="caution">
    <text evidence="1">The sequence shown here is derived from an EMBL/GenBank/DDBJ whole genome shotgun (WGS) entry which is preliminary data.</text>
</comment>
<gene>
    <name evidence="1" type="ORF">KME60_09295</name>
</gene>
<evidence type="ECO:0000313" key="1">
    <source>
        <dbReference type="EMBL" id="MBW4667612.1"/>
    </source>
</evidence>
<evidence type="ECO:0000313" key="2">
    <source>
        <dbReference type="Proteomes" id="UP000729701"/>
    </source>
</evidence>
<dbReference type="AlphaFoldDB" id="A0A951QME0"/>
<protein>
    <submittedName>
        <fullName evidence="1">Uncharacterized protein</fullName>
    </submittedName>
</protein>
<organism evidence="1 2">
    <name type="scientific">Cyanomargarita calcarea GSE-NOS-MK-12-04C</name>
    <dbReference type="NCBI Taxonomy" id="2839659"/>
    <lineage>
        <taxon>Bacteria</taxon>
        <taxon>Bacillati</taxon>
        <taxon>Cyanobacteriota</taxon>
        <taxon>Cyanophyceae</taxon>
        <taxon>Nostocales</taxon>
        <taxon>Cyanomargaritaceae</taxon>
        <taxon>Cyanomargarita</taxon>
    </lineage>
</organism>
<reference evidence="1" key="2">
    <citation type="journal article" date="2022" name="Microbiol. Resour. Announc.">
        <title>Metagenome Sequencing to Explore Phylogenomics of Terrestrial Cyanobacteria.</title>
        <authorList>
            <person name="Ward R.D."/>
            <person name="Stajich J.E."/>
            <person name="Johansen J.R."/>
            <person name="Huntemann M."/>
            <person name="Clum A."/>
            <person name="Foster B."/>
            <person name="Foster B."/>
            <person name="Roux S."/>
            <person name="Palaniappan K."/>
            <person name="Varghese N."/>
            <person name="Mukherjee S."/>
            <person name="Reddy T.B.K."/>
            <person name="Daum C."/>
            <person name="Copeland A."/>
            <person name="Chen I.A."/>
            <person name="Ivanova N.N."/>
            <person name="Kyrpides N.C."/>
            <person name="Shapiro N."/>
            <person name="Eloe-Fadrosh E.A."/>
            <person name="Pietrasiak N."/>
        </authorList>
    </citation>
    <scope>NUCLEOTIDE SEQUENCE</scope>
    <source>
        <strain evidence="1">GSE-NOS-MK-12-04C</strain>
    </source>
</reference>
<dbReference type="Proteomes" id="UP000729701">
    <property type="component" value="Unassembled WGS sequence"/>
</dbReference>
<proteinExistence type="predicted"/>
<name>A0A951QME0_9CYAN</name>